<gene>
    <name evidence="1" type="ORF">SAMN04244573_04625</name>
</gene>
<dbReference type="Proteomes" id="UP000199267">
    <property type="component" value="Unassembled WGS sequence"/>
</dbReference>
<evidence type="ECO:0000313" key="1">
    <source>
        <dbReference type="EMBL" id="SER94449.1"/>
    </source>
</evidence>
<reference evidence="1 2" key="1">
    <citation type="submission" date="2016-10" db="EMBL/GenBank/DDBJ databases">
        <authorList>
            <person name="de Groot N.N."/>
        </authorList>
    </citation>
    <scope>NUCLEOTIDE SEQUENCE [LARGE SCALE GENOMIC DNA]</scope>
    <source>
        <strain evidence="1 2">DSM 378</strain>
    </source>
</reference>
<feature type="non-terminal residue" evidence="1">
    <location>
        <position position="76"/>
    </location>
</feature>
<organism evidence="1 2">
    <name type="scientific">Azotobacter beijerinckii</name>
    <dbReference type="NCBI Taxonomy" id="170623"/>
    <lineage>
        <taxon>Bacteria</taxon>
        <taxon>Pseudomonadati</taxon>
        <taxon>Pseudomonadota</taxon>
        <taxon>Gammaproteobacteria</taxon>
        <taxon>Pseudomonadales</taxon>
        <taxon>Pseudomonadaceae</taxon>
        <taxon>Azotobacter</taxon>
    </lineage>
</organism>
<dbReference type="EMBL" id="FOFJ01000139">
    <property type="protein sequence ID" value="SER94449.1"/>
    <property type="molecule type" value="Genomic_DNA"/>
</dbReference>
<sequence>MIALVKNHNVKADSVGAHLKFEVSPHLIDNRSPKQLQELLGGLAVQLLTQCEANQCAVHLALDVQKALHEPHLQMR</sequence>
<proteinExistence type="predicted"/>
<name>A0A1H9TCD2_9GAMM</name>
<accession>A0A1H9TCD2</accession>
<protein>
    <submittedName>
        <fullName evidence="1">Uncharacterized protein</fullName>
    </submittedName>
</protein>
<dbReference type="AlphaFoldDB" id="A0A1H9TCD2"/>
<evidence type="ECO:0000313" key="2">
    <source>
        <dbReference type="Proteomes" id="UP000199267"/>
    </source>
</evidence>